<proteinExistence type="predicted"/>
<organism evidence="1 2">
    <name type="scientific">Staphylococcus hominis</name>
    <dbReference type="NCBI Taxonomy" id="1290"/>
    <lineage>
        <taxon>Bacteria</taxon>
        <taxon>Bacillati</taxon>
        <taxon>Bacillota</taxon>
        <taxon>Bacilli</taxon>
        <taxon>Bacillales</taxon>
        <taxon>Staphylococcaceae</taxon>
        <taxon>Staphylococcus</taxon>
    </lineage>
</organism>
<sequence length="94" mass="10855">MDNKETWKLMQEHWELVGLIQANANTLTYIDEVREEFNGVMRESAALTRLETRLINILKDDIKKSQKTSKQLDAIAGVKTSNVLSFEESKMLKK</sequence>
<dbReference type="RefSeq" id="WP_071860451.1">
    <property type="nucleotide sequence ID" value="NZ_JAGHKT020000031.1"/>
</dbReference>
<dbReference type="AlphaFoldDB" id="A0A8X8GQD2"/>
<dbReference type="EMBL" id="JAGHKT020000031">
    <property type="protein sequence ID" value="MCM5673358.1"/>
    <property type="molecule type" value="Genomic_DNA"/>
</dbReference>
<protein>
    <submittedName>
        <fullName evidence="1">Uncharacterized protein</fullName>
    </submittedName>
</protein>
<comment type="caution">
    <text evidence="1">The sequence shown here is derived from an EMBL/GenBank/DDBJ whole genome shotgun (WGS) entry which is preliminary data.</text>
</comment>
<dbReference type="Proteomes" id="UP000665944">
    <property type="component" value="Unassembled WGS sequence"/>
</dbReference>
<accession>A0A8X8GQD2</accession>
<keyword evidence="2" id="KW-1185">Reference proteome</keyword>
<evidence type="ECO:0000313" key="2">
    <source>
        <dbReference type="Proteomes" id="UP000665944"/>
    </source>
</evidence>
<name>A0A8X8GQD2_STAHO</name>
<gene>
    <name evidence="1" type="ORF">J7T32_011545</name>
</gene>
<evidence type="ECO:0000313" key="1">
    <source>
        <dbReference type="EMBL" id="MCM5673358.1"/>
    </source>
</evidence>
<reference evidence="1 2" key="1">
    <citation type="submission" date="2022-06" db="EMBL/GenBank/DDBJ databases">
        <title>Staphylococcus hominis ShoR14 genome sequence.</title>
        <authorList>
            <person name="Yeo C.C."/>
            <person name="Chew C.H."/>
            <person name="Che Hamzah A.M."/>
            <person name="Al-Trad E.I."/>
        </authorList>
    </citation>
    <scope>NUCLEOTIDE SEQUENCE [LARGE SCALE GENOMIC DNA]</scope>
    <source>
        <strain evidence="1 2">ShoR14</strain>
    </source>
</reference>